<feature type="compositionally biased region" description="Basic and acidic residues" evidence="1">
    <location>
        <begin position="1"/>
        <end position="22"/>
    </location>
</feature>
<keyword evidence="4" id="KW-1185">Reference proteome</keyword>
<feature type="compositionally biased region" description="Basic and acidic residues" evidence="1">
    <location>
        <begin position="34"/>
        <end position="43"/>
    </location>
</feature>
<feature type="region of interest" description="Disordered" evidence="1">
    <location>
        <begin position="1"/>
        <end position="49"/>
    </location>
</feature>
<dbReference type="RefSeq" id="WP_171677665.1">
    <property type="nucleotide sequence ID" value="NZ_BAAAGT010000009.1"/>
</dbReference>
<dbReference type="EMBL" id="JABJRC010000008">
    <property type="protein sequence ID" value="NOL44431.1"/>
    <property type="molecule type" value="Genomic_DNA"/>
</dbReference>
<evidence type="ECO:0000256" key="1">
    <source>
        <dbReference type="SAM" id="MobiDB-lite"/>
    </source>
</evidence>
<gene>
    <name evidence="2" type="ORF">HNR71_007426</name>
    <name evidence="3" type="ORF">HPO96_29710</name>
</gene>
<evidence type="ECO:0000313" key="4">
    <source>
        <dbReference type="Proteomes" id="UP000534306"/>
    </source>
</evidence>
<proteinExistence type="predicted"/>
<name>A0A7Y4L766_9ACTN</name>
<dbReference type="Proteomes" id="UP000534306">
    <property type="component" value="Unassembled WGS sequence"/>
</dbReference>
<evidence type="ECO:0000313" key="3">
    <source>
        <dbReference type="EMBL" id="NOL44431.1"/>
    </source>
</evidence>
<evidence type="ECO:0000313" key="5">
    <source>
        <dbReference type="Proteomes" id="UP000553957"/>
    </source>
</evidence>
<evidence type="ECO:0000313" key="2">
    <source>
        <dbReference type="EMBL" id="MBB6571789.1"/>
    </source>
</evidence>
<organism evidence="3 4">
    <name type="scientific">Kribbella sandramycini</name>
    <dbReference type="NCBI Taxonomy" id="60450"/>
    <lineage>
        <taxon>Bacteria</taxon>
        <taxon>Bacillati</taxon>
        <taxon>Actinomycetota</taxon>
        <taxon>Actinomycetes</taxon>
        <taxon>Propionibacteriales</taxon>
        <taxon>Kribbellaceae</taxon>
        <taxon>Kribbella</taxon>
    </lineage>
</organism>
<comment type="caution">
    <text evidence="3">The sequence shown here is derived from an EMBL/GenBank/DDBJ whole genome shotgun (WGS) entry which is preliminary data.</text>
</comment>
<reference evidence="3 4" key="1">
    <citation type="submission" date="2020-05" db="EMBL/GenBank/DDBJ databases">
        <title>Genome sequence of Kribbella sandramycini ATCC 39419.</title>
        <authorList>
            <person name="Maclea K.S."/>
            <person name="Fair J.L."/>
        </authorList>
    </citation>
    <scope>NUCLEOTIDE SEQUENCE [LARGE SCALE GENOMIC DNA]</scope>
    <source>
        <strain evidence="3 4">ATCC 39419</strain>
    </source>
</reference>
<dbReference type="AlphaFoldDB" id="A0A7Y4L766"/>
<protein>
    <submittedName>
        <fullName evidence="3">Uncharacterized protein</fullName>
    </submittedName>
</protein>
<sequence length="49" mass="5402">MSESPDERFRTLPEPVRLEDTIATHPASEPADPDEGRNAEQDLIKGIGI</sequence>
<dbReference type="EMBL" id="JACHKF010000001">
    <property type="protein sequence ID" value="MBB6571789.1"/>
    <property type="molecule type" value="Genomic_DNA"/>
</dbReference>
<reference evidence="2 5" key="2">
    <citation type="submission" date="2020-08" db="EMBL/GenBank/DDBJ databases">
        <title>Sequencing the genomes of 1000 actinobacteria strains.</title>
        <authorList>
            <person name="Klenk H.-P."/>
        </authorList>
    </citation>
    <scope>NUCLEOTIDE SEQUENCE [LARGE SCALE GENOMIC DNA]</scope>
    <source>
        <strain evidence="2 5">DSM 15626</strain>
    </source>
</reference>
<accession>A0A7Y4L766</accession>
<dbReference type="Proteomes" id="UP000553957">
    <property type="component" value="Unassembled WGS sequence"/>
</dbReference>